<dbReference type="PANTHER" id="PTHR34714:SF3">
    <property type="match status" value="1"/>
</dbReference>
<dbReference type="AlphaFoldDB" id="A0AAD9KBR9"/>
<sequence>MKELLDITETWKSSTQQKHKSLLATFSRIFRITEDGCRMKVPNMLRLKACKEWLKGNENLVDMMELQHVTFVYNLVTLDNITYNVLRASRPCSGASQCDINWIDSLSDESAKQCDLCNYKQYTAEDIFGRLESEYAYTAANAFKMDAWHSMVIFRTHHPVNWSLAELVGCFELILQWFEKVHSLSPVHRYPIILWDSLPAAGSSQIHPHIHMMLNQEHYSGELERWHLSAKQYNNKYNRDYWTDLLEVSSALGVSATLGDATAVVNLGSSSDPHQPAFARIVPRGLSNNARSDVCSLELFASPSISVNPLTTASLLQATISENLMSEEKL</sequence>
<dbReference type="EMBL" id="JAODUP010000018">
    <property type="protein sequence ID" value="KAK2168276.1"/>
    <property type="molecule type" value="Genomic_DNA"/>
</dbReference>
<dbReference type="SUPFAM" id="SSF54197">
    <property type="entry name" value="HIT-like"/>
    <property type="match status" value="1"/>
</dbReference>
<protein>
    <submittedName>
        <fullName evidence="1">Uncharacterized protein</fullName>
    </submittedName>
</protein>
<dbReference type="PANTHER" id="PTHR34714">
    <property type="entry name" value="EGF-LIKE DOMAIN-CONTAINING PROTEIN"/>
    <property type="match status" value="1"/>
</dbReference>
<evidence type="ECO:0000313" key="1">
    <source>
        <dbReference type="EMBL" id="KAK2168276.1"/>
    </source>
</evidence>
<reference evidence="1" key="1">
    <citation type="journal article" date="2023" name="Mol. Biol. Evol.">
        <title>Third-Generation Sequencing Reveals the Adaptive Role of the Epigenome in Three Deep-Sea Polychaetes.</title>
        <authorList>
            <person name="Perez M."/>
            <person name="Aroh O."/>
            <person name="Sun Y."/>
            <person name="Lan Y."/>
            <person name="Juniper S.K."/>
            <person name="Young C.R."/>
            <person name="Angers B."/>
            <person name="Qian P.Y."/>
        </authorList>
    </citation>
    <scope>NUCLEOTIDE SEQUENCE</scope>
    <source>
        <strain evidence="1">P08H-3</strain>
    </source>
</reference>
<accession>A0AAD9KBR9</accession>
<keyword evidence="2" id="KW-1185">Reference proteome</keyword>
<name>A0AAD9KBR9_9ANNE</name>
<dbReference type="InterPro" id="IPR036265">
    <property type="entry name" value="HIT-like_sf"/>
</dbReference>
<evidence type="ECO:0000313" key="2">
    <source>
        <dbReference type="Proteomes" id="UP001208570"/>
    </source>
</evidence>
<organism evidence="1 2">
    <name type="scientific">Paralvinella palmiformis</name>
    <dbReference type="NCBI Taxonomy" id="53620"/>
    <lineage>
        <taxon>Eukaryota</taxon>
        <taxon>Metazoa</taxon>
        <taxon>Spiralia</taxon>
        <taxon>Lophotrochozoa</taxon>
        <taxon>Annelida</taxon>
        <taxon>Polychaeta</taxon>
        <taxon>Sedentaria</taxon>
        <taxon>Canalipalpata</taxon>
        <taxon>Terebellida</taxon>
        <taxon>Terebelliformia</taxon>
        <taxon>Alvinellidae</taxon>
        <taxon>Paralvinella</taxon>
    </lineage>
</organism>
<comment type="caution">
    <text evidence="1">The sequence shown here is derived from an EMBL/GenBank/DDBJ whole genome shotgun (WGS) entry which is preliminary data.</text>
</comment>
<gene>
    <name evidence="1" type="ORF">LSH36_18g00013</name>
</gene>
<dbReference type="Proteomes" id="UP001208570">
    <property type="component" value="Unassembled WGS sequence"/>
</dbReference>
<proteinExistence type="predicted"/>